<evidence type="ECO:0008006" key="3">
    <source>
        <dbReference type="Google" id="ProtNLM"/>
    </source>
</evidence>
<gene>
    <name evidence="1" type="ORF">FPL22_05125</name>
</gene>
<organism evidence="1 2">
    <name type="scientific">Rariglobus hedericola</name>
    <dbReference type="NCBI Taxonomy" id="2597822"/>
    <lineage>
        <taxon>Bacteria</taxon>
        <taxon>Pseudomonadati</taxon>
        <taxon>Verrucomicrobiota</taxon>
        <taxon>Opitutia</taxon>
        <taxon>Opitutales</taxon>
        <taxon>Opitutaceae</taxon>
        <taxon>Rariglobus</taxon>
    </lineage>
</organism>
<accession>A0A556QPY7</accession>
<dbReference type="AlphaFoldDB" id="A0A556QPY7"/>
<proteinExistence type="predicted"/>
<protein>
    <recommendedName>
        <fullName evidence="3">Glycosyltransferase family 4 protein</fullName>
    </recommendedName>
</protein>
<sequence length="374" mass="40887">MTTFDPQIAILVTASVALKKEGGGVQRCTHEYITVLEAAGLRLHTVAYPFEHRLLVRILRKFHKRPYKDSMPRGMAAIVRAAAIEHRAGWVLLNQTEAAPLAAELADLRASGVRIGLLSHGTDSCDYIHLVRARAELHGGPPISARDARWLGGLIFAEQEQHRNLDAIFCLSETDRHLEQWLGGNNVSLLPRVIADKTLNWSPVAGRIGTVGTLTHGPNYEGIVLLCRALATQPAGSIRFRIVGTPVNLGQKLAAEFPFVDYLGGLSDTDLAAEASTWCAFANPIFCYPRGCSTKLAVPLEWRIPIATTRAGARGYVWDESLVPFVETPSELAILIRRLADPAEAALQLPAVRTLAERSPRPADLAAIVRRTLR</sequence>
<dbReference type="EMBL" id="VMBG01000001">
    <property type="protein sequence ID" value="TSJ78689.1"/>
    <property type="molecule type" value="Genomic_DNA"/>
</dbReference>
<evidence type="ECO:0000313" key="1">
    <source>
        <dbReference type="EMBL" id="TSJ78689.1"/>
    </source>
</evidence>
<dbReference type="Proteomes" id="UP000315648">
    <property type="component" value="Unassembled WGS sequence"/>
</dbReference>
<dbReference type="OrthoDB" id="517637at2"/>
<keyword evidence="2" id="KW-1185">Reference proteome</keyword>
<dbReference type="RefSeq" id="WP_144229030.1">
    <property type="nucleotide sequence ID" value="NZ_CBCRVV010000002.1"/>
</dbReference>
<reference evidence="1 2" key="1">
    <citation type="submission" date="2019-07" db="EMBL/GenBank/DDBJ databases">
        <title>Description of 53C-WASEF.</title>
        <authorList>
            <person name="Pitt A."/>
            <person name="Hahn M.W."/>
        </authorList>
    </citation>
    <scope>NUCLEOTIDE SEQUENCE [LARGE SCALE GENOMIC DNA]</scope>
    <source>
        <strain evidence="1 2">53C-WASEF</strain>
    </source>
</reference>
<dbReference type="SUPFAM" id="SSF53756">
    <property type="entry name" value="UDP-Glycosyltransferase/glycogen phosphorylase"/>
    <property type="match status" value="1"/>
</dbReference>
<comment type="caution">
    <text evidence="1">The sequence shown here is derived from an EMBL/GenBank/DDBJ whole genome shotgun (WGS) entry which is preliminary data.</text>
</comment>
<name>A0A556QPY7_9BACT</name>
<evidence type="ECO:0000313" key="2">
    <source>
        <dbReference type="Proteomes" id="UP000315648"/>
    </source>
</evidence>